<dbReference type="InterPro" id="IPR050482">
    <property type="entry name" value="Sensor_HK_TwoCompSys"/>
</dbReference>
<dbReference type="SUPFAM" id="SSF55874">
    <property type="entry name" value="ATPase domain of HSP90 chaperone/DNA topoisomerase II/histidine kinase"/>
    <property type="match status" value="1"/>
</dbReference>
<dbReference type="InterPro" id="IPR011990">
    <property type="entry name" value="TPR-like_helical_dom_sf"/>
</dbReference>
<keyword evidence="12" id="KW-1185">Reference proteome</keyword>
<evidence type="ECO:0000256" key="3">
    <source>
        <dbReference type="ARBA" id="ARBA00022553"/>
    </source>
</evidence>
<dbReference type="GO" id="GO:0016020">
    <property type="term" value="C:membrane"/>
    <property type="evidence" value="ECO:0007669"/>
    <property type="project" value="InterPro"/>
</dbReference>
<organism evidence="11 12">
    <name type="scientific">Fibrella aquatilis</name>
    <dbReference type="NCBI Taxonomy" id="2817059"/>
    <lineage>
        <taxon>Bacteria</taxon>
        <taxon>Pseudomonadati</taxon>
        <taxon>Bacteroidota</taxon>
        <taxon>Cytophagia</taxon>
        <taxon>Cytophagales</taxon>
        <taxon>Spirosomataceae</taxon>
        <taxon>Fibrella</taxon>
    </lineage>
</organism>
<name>A0A939G599_9BACT</name>
<accession>A0A939G599</accession>
<dbReference type="InterPro" id="IPR036890">
    <property type="entry name" value="HATPase_C_sf"/>
</dbReference>
<dbReference type="GO" id="GO:0000155">
    <property type="term" value="F:phosphorelay sensor kinase activity"/>
    <property type="evidence" value="ECO:0007669"/>
    <property type="project" value="InterPro"/>
</dbReference>
<evidence type="ECO:0000313" key="12">
    <source>
        <dbReference type="Proteomes" id="UP000664795"/>
    </source>
</evidence>
<dbReference type="Gene3D" id="1.25.40.10">
    <property type="entry name" value="Tetratricopeptide repeat domain"/>
    <property type="match status" value="1"/>
</dbReference>
<evidence type="ECO:0000259" key="10">
    <source>
        <dbReference type="PROSITE" id="PS50109"/>
    </source>
</evidence>
<keyword evidence="6" id="KW-0418">Kinase</keyword>
<keyword evidence="8" id="KW-0902">Two-component regulatory system</keyword>
<dbReference type="PANTHER" id="PTHR24421:SF10">
    <property type="entry name" value="NITRATE_NITRITE SENSOR PROTEIN NARQ"/>
    <property type="match status" value="1"/>
</dbReference>
<dbReference type="RefSeq" id="WP_207334855.1">
    <property type="nucleotide sequence ID" value="NZ_JAFMYU010000005.1"/>
</dbReference>
<dbReference type="InterPro" id="IPR011712">
    <property type="entry name" value="Sig_transdc_His_kin_sub3_dim/P"/>
</dbReference>
<sequence length="609" mass="68160">MKRVCLFFGLVLLFCTVAPAQQRPLMAQLTSEARAIVVQRASPGRDTTLIWALTKLTFYAAYFREPTARFYLDSLDRLSRHTSWPTGRGLYQYGRATVTLLNDRNTPAALQHAVEALTLLDKTPNLKARAYAHYRVSSLLLSEAAQLAGAQKQHKLDGLSHALTVVTIGHHLQDNSLICLGLAYAANHQISLNDPKAALRYLSEAEAIVEKHSVDYFAINTVYGTLAGVYSFLSDQQHALLYSDRCLATGLAQTDYYCLASMSQFKGQMLGFFGPHPDPKAALVHLERAYGYARQFNEMRTLARIELLLYVAYKRTGQTEKALAFLERNKAHEDSLSIERVQQVYTDFDFARKETALKTLENESLQTRASRNEWIRNLLIMSGLISLGFGVYMVRTNQQLTAKNRAIKEALLTGQTLERKRVATELHDNLSAKLAAIRWRLEAISPRFGSDQEQRAFESSIDALDEVYTDVRLISQNLLSNELETRGLARTIEKLAQDLNALGRTQFQLAADDTIEPISSRLAYEMYVIILELSNNILKHAQADHALITMKRTANTMYLTVQDDGVGLQPEQNPKGIGMVSVPSRVASLNGQLRMNTDAGLTVEIVVPI</sequence>
<keyword evidence="3" id="KW-0597">Phosphoprotein</keyword>
<protein>
    <recommendedName>
        <fullName evidence="2">histidine kinase</fullName>
        <ecNumber evidence="2">2.7.13.3</ecNumber>
    </recommendedName>
</protein>
<keyword evidence="5" id="KW-0547">Nucleotide-binding</keyword>
<dbReference type="Proteomes" id="UP000664795">
    <property type="component" value="Unassembled WGS sequence"/>
</dbReference>
<evidence type="ECO:0000256" key="7">
    <source>
        <dbReference type="ARBA" id="ARBA00022840"/>
    </source>
</evidence>
<keyword evidence="4" id="KW-0808">Transferase</keyword>
<dbReference type="Pfam" id="PF07730">
    <property type="entry name" value="HisKA_3"/>
    <property type="match status" value="1"/>
</dbReference>
<dbReference type="GO" id="GO:0005524">
    <property type="term" value="F:ATP binding"/>
    <property type="evidence" value="ECO:0007669"/>
    <property type="project" value="UniProtKB-KW"/>
</dbReference>
<dbReference type="PANTHER" id="PTHR24421">
    <property type="entry name" value="NITRATE/NITRITE SENSOR PROTEIN NARX-RELATED"/>
    <property type="match status" value="1"/>
</dbReference>
<evidence type="ECO:0000256" key="5">
    <source>
        <dbReference type="ARBA" id="ARBA00022741"/>
    </source>
</evidence>
<evidence type="ECO:0000256" key="6">
    <source>
        <dbReference type="ARBA" id="ARBA00022777"/>
    </source>
</evidence>
<evidence type="ECO:0000256" key="8">
    <source>
        <dbReference type="ARBA" id="ARBA00023012"/>
    </source>
</evidence>
<proteinExistence type="predicted"/>
<dbReference type="InterPro" id="IPR005467">
    <property type="entry name" value="His_kinase_dom"/>
</dbReference>
<dbReference type="PROSITE" id="PS50109">
    <property type="entry name" value="HIS_KIN"/>
    <property type="match status" value="1"/>
</dbReference>
<dbReference type="EC" id="2.7.13.3" evidence="2"/>
<comment type="catalytic activity">
    <reaction evidence="1">
        <text>ATP + protein L-histidine = ADP + protein N-phospho-L-histidine.</text>
        <dbReference type="EC" id="2.7.13.3"/>
    </reaction>
</comment>
<evidence type="ECO:0000256" key="9">
    <source>
        <dbReference type="SAM" id="SignalP"/>
    </source>
</evidence>
<dbReference type="EMBL" id="JAFMYU010000005">
    <property type="protein sequence ID" value="MBO0930884.1"/>
    <property type="molecule type" value="Genomic_DNA"/>
</dbReference>
<dbReference type="Gene3D" id="1.20.5.1930">
    <property type="match status" value="1"/>
</dbReference>
<dbReference type="AlphaFoldDB" id="A0A939G599"/>
<dbReference type="Gene3D" id="3.30.565.10">
    <property type="entry name" value="Histidine kinase-like ATPase, C-terminal domain"/>
    <property type="match status" value="1"/>
</dbReference>
<evidence type="ECO:0000313" key="11">
    <source>
        <dbReference type="EMBL" id="MBO0930884.1"/>
    </source>
</evidence>
<feature type="signal peptide" evidence="9">
    <location>
        <begin position="1"/>
        <end position="20"/>
    </location>
</feature>
<keyword evidence="7" id="KW-0067">ATP-binding</keyword>
<evidence type="ECO:0000256" key="1">
    <source>
        <dbReference type="ARBA" id="ARBA00000085"/>
    </source>
</evidence>
<comment type="caution">
    <text evidence="11">The sequence shown here is derived from an EMBL/GenBank/DDBJ whole genome shotgun (WGS) entry which is preliminary data.</text>
</comment>
<feature type="domain" description="Histidine kinase" evidence="10">
    <location>
        <begin position="425"/>
        <end position="609"/>
    </location>
</feature>
<dbReference type="GO" id="GO:0046983">
    <property type="term" value="F:protein dimerization activity"/>
    <property type="evidence" value="ECO:0007669"/>
    <property type="project" value="InterPro"/>
</dbReference>
<dbReference type="InterPro" id="IPR003594">
    <property type="entry name" value="HATPase_dom"/>
</dbReference>
<evidence type="ECO:0000256" key="2">
    <source>
        <dbReference type="ARBA" id="ARBA00012438"/>
    </source>
</evidence>
<evidence type="ECO:0000256" key="4">
    <source>
        <dbReference type="ARBA" id="ARBA00022679"/>
    </source>
</evidence>
<reference evidence="11 12" key="1">
    <citation type="submission" date="2021-03" db="EMBL/GenBank/DDBJ databases">
        <title>Fibrella sp. HMF5036 genome sequencing and assembly.</title>
        <authorList>
            <person name="Kang H."/>
            <person name="Kim H."/>
            <person name="Bae S."/>
            <person name="Joh K."/>
        </authorList>
    </citation>
    <scope>NUCLEOTIDE SEQUENCE [LARGE SCALE GENOMIC DNA]</scope>
    <source>
        <strain evidence="11 12">HMF5036</strain>
    </source>
</reference>
<feature type="chain" id="PRO_5037765192" description="histidine kinase" evidence="9">
    <location>
        <begin position="21"/>
        <end position="609"/>
    </location>
</feature>
<dbReference type="CDD" id="cd16917">
    <property type="entry name" value="HATPase_UhpB-NarQ-NarX-like"/>
    <property type="match status" value="1"/>
</dbReference>
<dbReference type="Pfam" id="PF02518">
    <property type="entry name" value="HATPase_c"/>
    <property type="match status" value="1"/>
</dbReference>
<keyword evidence="9" id="KW-0732">Signal</keyword>
<gene>
    <name evidence="11" type="ORF">J2I48_07775</name>
</gene>